<dbReference type="GO" id="GO:0005886">
    <property type="term" value="C:plasma membrane"/>
    <property type="evidence" value="ECO:0007669"/>
    <property type="project" value="UniProtKB-SubCell"/>
</dbReference>
<dbReference type="EMBL" id="LT629710">
    <property type="protein sequence ID" value="SDP40425.1"/>
    <property type="molecule type" value="Genomic_DNA"/>
</dbReference>
<feature type="transmembrane region" description="Helical" evidence="7">
    <location>
        <begin position="178"/>
        <end position="198"/>
    </location>
</feature>
<evidence type="ECO:0000313" key="9">
    <source>
        <dbReference type="EMBL" id="SDP40425.1"/>
    </source>
</evidence>
<keyword evidence="4 7" id="KW-0812">Transmembrane</keyword>
<evidence type="ECO:0000256" key="7">
    <source>
        <dbReference type="SAM" id="Phobius"/>
    </source>
</evidence>
<gene>
    <name evidence="9" type="ORF">SAMN04515671_4074</name>
</gene>
<evidence type="ECO:0000259" key="8">
    <source>
        <dbReference type="Pfam" id="PF03458"/>
    </source>
</evidence>
<evidence type="ECO:0000256" key="5">
    <source>
        <dbReference type="ARBA" id="ARBA00022989"/>
    </source>
</evidence>
<evidence type="ECO:0000313" key="10">
    <source>
        <dbReference type="Proteomes" id="UP000198741"/>
    </source>
</evidence>
<evidence type="ECO:0000256" key="1">
    <source>
        <dbReference type="ARBA" id="ARBA00004651"/>
    </source>
</evidence>
<feature type="transmembrane region" description="Helical" evidence="7">
    <location>
        <begin position="146"/>
        <end position="166"/>
    </location>
</feature>
<keyword evidence="6 7" id="KW-0472">Membrane</keyword>
<keyword evidence="3" id="KW-1003">Cell membrane</keyword>
<dbReference type="Proteomes" id="UP000198741">
    <property type="component" value="Chromosome I"/>
</dbReference>
<dbReference type="InterPro" id="IPR005115">
    <property type="entry name" value="Gly_transporter"/>
</dbReference>
<reference evidence="9 10" key="1">
    <citation type="submission" date="2016-10" db="EMBL/GenBank/DDBJ databases">
        <authorList>
            <person name="de Groot N.N."/>
        </authorList>
    </citation>
    <scope>NUCLEOTIDE SEQUENCE [LARGE SCALE GENOMIC DNA]</scope>
    <source>
        <strain evidence="10">P4-7,KCTC 19426,CECT 7604</strain>
    </source>
</reference>
<name>A0A1H0SFF6_9ACTN</name>
<keyword evidence="5 7" id="KW-1133">Transmembrane helix</keyword>
<dbReference type="PANTHER" id="PTHR30506">
    <property type="entry name" value="INNER MEMBRANE PROTEIN"/>
    <property type="match status" value="1"/>
</dbReference>
<feature type="domain" description="Glycine transporter" evidence="8">
    <location>
        <begin position="35"/>
        <end position="109"/>
    </location>
</feature>
<evidence type="ECO:0000256" key="4">
    <source>
        <dbReference type="ARBA" id="ARBA00022692"/>
    </source>
</evidence>
<evidence type="ECO:0000256" key="3">
    <source>
        <dbReference type="ARBA" id="ARBA00022475"/>
    </source>
</evidence>
<dbReference type="PANTHER" id="PTHR30506:SF3">
    <property type="entry name" value="UPF0126 INNER MEMBRANE PROTEIN YADS-RELATED"/>
    <property type="match status" value="1"/>
</dbReference>
<protein>
    <submittedName>
        <fullName evidence="9">Uncharacterized membrane protein YeiH</fullName>
    </submittedName>
</protein>
<dbReference type="Pfam" id="PF03458">
    <property type="entry name" value="Gly_transporter"/>
    <property type="match status" value="2"/>
</dbReference>
<feature type="transmembrane region" description="Helical" evidence="7">
    <location>
        <begin position="35"/>
        <end position="53"/>
    </location>
</feature>
<feature type="domain" description="Glycine transporter" evidence="8">
    <location>
        <begin position="121"/>
        <end position="194"/>
    </location>
</feature>
<feature type="transmembrane region" description="Helical" evidence="7">
    <location>
        <begin position="92"/>
        <end position="109"/>
    </location>
</feature>
<accession>A0A1H0SFF6</accession>
<evidence type="ECO:0000256" key="6">
    <source>
        <dbReference type="ARBA" id="ARBA00023136"/>
    </source>
</evidence>
<proteinExistence type="inferred from homology"/>
<keyword evidence="10" id="KW-1185">Reference proteome</keyword>
<evidence type="ECO:0000256" key="2">
    <source>
        <dbReference type="ARBA" id="ARBA00008193"/>
    </source>
</evidence>
<comment type="similarity">
    <text evidence="2">Belongs to the UPF0126 family.</text>
</comment>
<organism evidence="9 10">
    <name type="scientific">Nakamurella panacisegetis</name>
    <dbReference type="NCBI Taxonomy" id="1090615"/>
    <lineage>
        <taxon>Bacteria</taxon>
        <taxon>Bacillati</taxon>
        <taxon>Actinomycetota</taxon>
        <taxon>Actinomycetes</taxon>
        <taxon>Nakamurellales</taxon>
        <taxon>Nakamurellaceae</taxon>
        <taxon>Nakamurella</taxon>
    </lineage>
</organism>
<feature type="transmembrane region" description="Helical" evidence="7">
    <location>
        <begin position="60"/>
        <end position="80"/>
    </location>
</feature>
<dbReference type="AlphaFoldDB" id="A0A1H0SFF6"/>
<comment type="subcellular location">
    <subcellularLocation>
        <location evidence="1">Cell membrane</location>
        <topology evidence="1">Multi-pass membrane protein</topology>
    </subcellularLocation>
</comment>
<sequence length="235" mass="24785">MNWRPAPASETAAAARTSGLGHGTIQRVQALITEVLNYIGLSAFALSGALMGVRRQFDAIGMTVLATITALGGGVIRDLLMGSVPPDALTHTWWLVVPLVATALTFFFHPQVTRLRRAVQFFDAVGLGLFCTSATAKALAFGLSPLASVILGVVTGIGGGILRDLLCGEIPAVLRRDSQLYAIPAILGCTVAVTALYFGAPTTLTQFLCAAFITGFRLLAIWRKWRGPVPATPHA</sequence>
<dbReference type="STRING" id="1090615.SAMN04515671_4074"/>